<protein>
    <submittedName>
        <fullName evidence="2">S-adenosyl-L-methionine-dependent methyltransferase</fullName>
    </submittedName>
</protein>
<dbReference type="SUPFAM" id="SSF53335">
    <property type="entry name" value="S-adenosyl-L-methionine-dependent methyltransferases"/>
    <property type="match status" value="1"/>
</dbReference>
<gene>
    <name evidence="2" type="ORF">DM01DRAFT_1272613</name>
</gene>
<dbReference type="Pfam" id="PF13649">
    <property type="entry name" value="Methyltransf_25"/>
    <property type="match status" value="1"/>
</dbReference>
<dbReference type="GO" id="GO:0032259">
    <property type="term" value="P:methylation"/>
    <property type="evidence" value="ECO:0007669"/>
    <property type="project" value="UniProtKB-KW"/>
</dbReference>
<name>A0A1X2GC10_9FUNG</name>
<dbReference type="Proteomes" id="UP000242146">
    <property type="component" value="Unassembled WGS sequence"/>
</dbReference>
<comment type="caution">
    <text evidence="2">The sequence shown here is derived from an EMBL/GenBank/DDBJ whole genome shotgun (WGS) entry which is preliminary data.</text>
</comment>
<evidence type="ECO:0000313" key="2">
    <source>
        <dbReference type="EMBL" id="ORX50195.1"/>
    </source>
</evidence>
<keyword evidence="2" id="KW-0489">Methyltransferase</keyword>
<dbReference type="STRING" id="101127.A0A1X2GC10"/>
<dbReference type="Gene3D" id="3.40.50.150">
    <property type="entry name" value="Vaccinia Virus protein VP39"/>
    <property type="match status" value="1"/>
</dbReference>
<sequence>DTLQADKSQLKNELMKLAFTEEFRSTMNFSKLHNGRVLDVGCGAGSWCIEMAEAHPHLQVIGLDFVDMFPEPSMVPHNCQLIHRNLMEGLSEYFAPNSFDFIHIRSMSLELTAAQYEKVVSLCWELLKPNGTMELLELDMNLCSSGPATAQV</sequence>
<dbReference type="InterPro" id="IPR041698">
    <property type="entry name" value="Methyltransf_25"/>
</dbReference>
<organism evidence="2 3">
    <name type="scientific">Hesseltinella vesiculosa</name>
    <dbReference type="NCBI Taxonomy" id="101127"/>
    <lineage>
        <taxon>Eukaryota</taxon>
        <taxon>Fungi</taxon>
        <taxon>Fungi incertae sedis</taxon>
        <taxon>Mucoromycota</taxon>
        <taxon>Mucoromycotina</taxon>
        <taxon>Mucoromycetes</taxon>
        <taxon>Mucorales</taxon>
        <taxon>Cunninghamellaceae</taxon>
        <taxon>Hesseltinella</taxon>
    </lineage>
</organism>
<reference evidence="2 3" key="1">
    <citation type="submission" date="2016-07" db="EMBL/GenBank/DDBJ databases">
        <title>Pervasive Adenine N6-methylation of Active Genes in Fungi.</title>
        <authorList>
            <consortium name="DOE Joint Genome Institute"/>
            <person name="Mondo S.J."/>
            <person name="Dannebaum R.O."/>
            <person name="Kuo R.C."/>
            <person name="Labutti K."/>
            <person name="Haridas S."/>
            <person name="Kuo A."/>
            <person name="Salamov A."/>
            <person name="Ahrendt S.R."/>
            <person name="Lipzen A."/>
            <person name="Sullivan W."/>
            <person name="Andreopoulos W.B."/>
            <person name="Clum A."/>
            <person name="Lindquist E."/>
            <person name="Daum C."/>
            <person name="Ramamoorthy G.K."/>
            <person name="Gryganskyi A."/>
            <person name="Culley D."/>
            <person name="Magnuson J.K."/>
            <person name="James T.Y."/>
            <person name="O'Malley M.A."/>
            <person name="Stajich J.E."/>
            <person name="Spatafora J.W."/>
            <person name="Visel A."/>
            <person name="Grigoriev I.V."/>
        </authorList>
    </citation>
    <scope>NUCLEOTIDE SEQUENCE [LARGE SCALE GENOMIC DNA]</scope>
    <source>
        <strain evidence="2 3">NRRL 3301</strain>
    </source>
</reference>
<evidence type="ECO:0000259" key="1">
    <source>
        <dbReference type="Pfam" id="PF13649"/>
    </source>
</evidence>
<feature type="domain" description="Methyltransferase" evidence="1">
    <location>
        <begin position="37"/>
        <end position="131"/>
    </location>
</feature>
<accession>A0A1X2GC10</accession>
<evidence type="ECO:0000313" key="3">
    <source>
        <dbReference type="Proteomes" id="UP000242146"/>
    </source>
</evidence>
<keyword evidence="2" id="KW-0808">Transferase</keyword>
<dbReference type="PANTHER" id="PTHR43591:SF24">
    <property type="entry name" value="2-METHOXY-6-POLYPRENYL-1,4-BENZOQUINOL METHYLASE, MITOCHONDRIAL"/>
    <property type="match status" value="1"/>
</dbReference>
<dbReference type="PANTHER" id="PTHR43591">
    <property type="entry name" value="METHYLTRANSFERASE"/>
    <property type="match status" value="1"/>
</dbReference>
<dbReference type="EMBL" id="MCGT01000024">
    <property type="protein sequence ID" value="ORX50195.1"/>
    <property type="molecule type" value="Genomic_DNA"/>
</dbReference>
<dbReference type="InterPro" id="IPR029063">
    <property type="entry name" value="SAM-dependent_MTases_sf"/>
</dbReference>
<dbReference type="GO" id="GO:0008168">
    <property type="term" value="F:methyltransferase activity"/>
    <property type="evidence" value="ECO:0007669"/>
    <property type="project" value="UniProtKB-KW"/>
</dbReference>
<feature type="non-terminal residue" evidence="2">
    <location>
        <position position="1"/>
    </location>
</feature>
<dbReference type="CDD" id="cd02440">
    <property type="entry name" value="AdoMet_MTases"/>
    <property type="match status" value="1"/>
</dbReference>
<keyword evidence="3" id="KW-1185">Reference proteome</keyword>
<proteinExistence type="predicted"/>
<feature type="non-terminal residue" evidence="2">
    <location>
        <position position="152"/>
    </location>
</feature>
<dbReference type="OrthoDB" id="2013972at2759"/>
<dbReference type="AlphaFoldDB" id="A0A1X2GC10"/>